<dbReference type="EnsemblPlants" id="AET6Gv20448400.3">
    <property type="protein sequence ID" value="AET6Gv20448400.3"/>
    <property type="gene ID" value="AET6Gv20448400"/>
</dbReference>
<organism evidence="3 4">
    <name type="scientific">Aegilops tauschii subsp. strangulata</name>
    <name type="common">Goatgrass</name>
    <dbReference type="NCBI Taxonomy" id="200361"/>
    <lineage>
        <taxon>Eukaryota</taxon>
        <taxon>Viridiplantae</taxon>
        <taxon>Streptophyta</taxon>
        <taxon>Embryophyta</taxon>
        <taxon>Tracheophyta</taxon>
        <taxon>Spermatophyta</taxon>
        <taxon>Magnoliopsida</taxon>
        <taxon>Liliopsida</taxon>
        <taxon>Poales</taxon>
        <taxon>Poaceae</taxon>
        <taxon>BOP clade</taxon>
        <taxon>Pooideae</taxon>
        <taxon>Triticodae</taxon>
        <taxon>Triticeae</taxon>
        <taxon>Triticinae</taxon>
        <taxon>Aegilops</taxon>
    </lineage>
</organism>
<dbReference type="Proteomes" id="UP000015105">
    <property type="component" value="Chromosome 6D"/>
</dbReference>
<reference evidence="3" key="3">
    <citation type="journal article" date="2017" name="Nature">
        <title>Genome sequence of the progenitor of the wheat D genome Aegilops tauschii.</title>
        <authorList>
            <person name="Luo M.C."/>
            <person name="Gu Y.Q."/>
            <person name="Puiu D."/>
            <person name="Wang H."/>
            <person name="Twardziok S.O."/>
            <person name="Deal K.R."/>
            <person name="Huo N."/>
            <person name="Zhu T."/>
            <person name="Wang L."/>
            <person name="Wang Y."/>
            <person name="McGuire P.E."/>
            <person name="Liu S."/>
            <person name="Long H."/>
            <person name="Ramasamy R.K."/>
            <person name="Rodriguez J.C."/>
            <person name="Van S.L."/>
            <person name="Yuan L."/>
            <person name="Wang Z."/>
            <person name="Xia Z."/>
            <person name="Xiao L."/>
            <person name="Anderson O.D."/>
            <person name="Ouyang S."/>
            <person name="Liang Y."/>
            <person name="Zimin A.V."/>
            <person name="Pertea G."/>
            <person name="Qi P."/>
            <person name="Bennetzen J.L."/>
            <person name="Dai X."/>
            <person name="Dawson M.W."/>
            <person name="Muller H.G."/>
            <person name="Kugler K."/>
            <person name="Rivarola-Duarte L."/>
            <person name="Spannagl M."/>
            <person name="Mayer K.F.X."/>
            <person name="Lu F.H."/>
            <person name="Bevan M.W."/>
            <person name="Leroy P."/>
            <person name="Li P."/>
            <person name="You F.M."/>
            <person name="Sun Q."/>
            <person name="Liu Z."/>
            <person name="Lyons E."/>
            <person name="Wicker T."/>
            <person name="Salzberg S.L."/>
            <person name="Devos K.M."/>
            <person name="Dvorak J."/>
        </authorList>
    </citation>
    <scope>NUCLEOTIDE SEQUENCE [LARGE SCALE GENOMIC DNA]</scope>
    <source>
        <strain evidence="3">cv. AL8/78</strain>
    </source>
</reference>
<feature type="compositionally biased region" description="Polar residues" evidence="1">
    <location>
        <begin position="794"/>
        <end position="806"/>
    </location>
</feature>
<dbReference type="Gramene" id="AET6Gv20448400.3">
    <property type="protein sequence ID" value="AET6Gv20448400.3"/>
    <property type="gene ID" value="AET6Gv20448400"/>
</dbReference>
<feature type="domain" description="Reverse transcriptase" evidence="2">
    <location>
        <begin position="343"/>
        <end position="619"/>
    </location>
</feature>
<accession>A0A453NQI8</accession>
<dbReference type="PROSITE" id="PS50878">
    <property type="entry name" value="RT_POL"/>
    <property type="match status" value="1"/>
</dbReference>
<evidence type="ECO:0000313" key="3">
    <source>
        <dbReference type="EnsemblPlants" id="AET6Gv20448400.3"/>
    </source>
</evidence>
<dbReference type="CDD" id="cd01650">
    <property type="entry name" value="RT_nLTR_like"/>
    <property type="match status" value="1"/>
</dbReference>
<dbReference type="SUPFAM" id="SSF56672">
    <property type="entry name" value="DNA/RNA polymerases"/>
    <property type="match status" value="1"/>
</dbReference>
<reference evidence="3" key="4">
    <citation type="submission" date="2019-03" db="UniProtKB">
        <authorList>
            <consortium name="EnsemblPlants"/>
        </authorList>
    </citation>
    <scope>IDENTIFICATION</scope>
</reference>
<feature type="region of interest" description="Disordered" evidence="1">
    <location>
        <begin position="794"/>
        <end position="825"/>
    </location>
</feature>
<dbReference type="PANTHER" id="PTHR19446">
    <property type="entry name" value="REVERSE TRANSCRIPTASES"/>
    <property type="match status" value="1"/>
</dbReference>
<dbReference type="Pfam" id="PF00078">
    <property type="entry name" value="RVT_1"/>
    <property type="match status" value="1"/>
</dbReference>
<reference evidence="3" key="5">
    <citation type="journal article" date="2021" name="G3 (Bethesda)">
        <title>Aegilops tauschii genome assembly Aet v5.0 features greater sequence contiguity and improved annotation.</title>
        <authorList>
            <person name="Wang L."/>
            <person name="Zhu T."/>
            <person name="Rodriguez J.C."/>
            <person name="Deal K.R."/>
            <person name="Dubcovsky J."/>
            <person name="McGuire P.E."/>
            <person name="Lux T."/>
            <person name="Spannagl M."/>
            <person name="Mayer K.F.X."/>
            <person name="Baldrich P."/>
            <person name="Meyers B.C."/>
            <person name="Huo N."/>
            <person name="Gu Y.Q."/>
            <person name="Zhou H."/>
            <person name="Devos K.M."/>
            <person name="Bennetzen J.L."/>
            <person name="Unver T."/>
            <person name="Budak H."/>
            <person name="Gulick P.J."/>
            <person name="Galiba G."/>
            <person name="Kalapos B."/>
            <person name="Nelson D.R."/>
            <person name="Li P."/>
            <person name="You F.M."/>
            <person name="Luo M.C."/>
            <person name="Dvorak J."/>
        </authorList>
    </citation>
    <scope>NUCLEOTIDE SEQUENCE [LARGE SCALE GENOMIC DNA]</scope>
    <source>
        <strain evidence="3">cv. AL8/78</strain>
    </source>
</reference>
<keyword evidence="4" id="KW-1185">Reference proteome</keyword>
<protein>
    <recommendedName>
        <fullName evidence="2">Reverse transcriptase domain-containing protein</fullName>
    </recommendedName>
</protein>
<dbReference type="InterPro" id="IPR000477">
    <property type="entry name" value="RT_dom"/>
</dbReference>
<evidence type="ECO:0000256" key="1">
    <source>
        <dbReference type="SAM" id="MobiDB-lite"/>
    </source>
</evidence>
<dbReference type="AlphaFoldDB" id="A0A453NQI8"/>
<reference evidence="4" key="1">
    <citation type="journal article" date="2014" name="Science">
        <title>Ancient hybridizations among the ancestral genomes of bread wheat.</title>
        <authorList>
            <consortium name="International Wheat Genome Sequencing Consortium,"/>
            <person name="Marcussen T."/>
            <person name="Sandve S.R."/>
            <person name="Heier L."/>
            <person name="Spannagl M."/>
            <person name="Pfeifer M."/>
            <person name="Jakobsen K.S."/>
            <person name="Wulff B.B."/>
            <person name="Steuernagel B."/>
            <person name="Mayer K.F."/>
            <person name="Olsen O.A."/>
        </authorList>
    </citation>
    <scope>NUCLEOTIDE SEQUENCE [LARGE SCALE GENOMIC DNA]</scope>
    <source>
        <strain evidence="4">cv. AL8/78</strain>
    </source>
</reference>
<dbReference type="InterPro" id="IPR036691">
    <property type="entry name" value="Endo/exonu/phosph_ase_sf"/>
</dbReference>
<dbReference type="InterPro" id="IPR043502">
    <property type="entry name" value="DNA/RNA_pol_sf"/>
</dbReference>
<dbReference type="Gene3D" id="3.60.10.10">
    <property type="entry name" value="Endonuclease/exonuclease/phosphatase"/>
    <property type="match status" value="1"/>
</dbReference>
<dbReference type="STRING" id="200361.A0A453NQI8"/>
<reference evidence="4" key="2">
    <citation type="journal article" date="2017" name="Nat. Plants">
        <title>The Aegilops tauschii genome reveals multiple impacts of transposons.</title>
        <authorList>
            <person name="Zhao G."/>
            <person name="Zou C."/>
            <person name="Li K."/>
            <person name="Wang K."/>
            <person name="Li T."/>
            <person name="Gao L."/>
            <person name="Zhang X."/>
            <person name="Wang H."/>
            <person name="Yang Z."/>
            <person name="Liu X."/>
            <person name="Jiang W."/>
            <person name="Mao L."/>
            <person name="Kong X."/>
            <person name="Jiao Y."/>
            <person name="Jia J."/>
        </authorList>
    </citation>
    <scope>NUCLEOTIDE SEQUENCE [LARGE SCALE GENOMIC DNA]</scope>
    <source>
        <strain evidence="4">cv. AL8/78</strain>
    </source>
</reference>
<dbReference type="SUPFAM" id="SSF56219">
    <property type="entry name" value="DNase I-like"/>
    <property type="match status" value="1"/>
</dbReference>
<name>A0A453NQI8_AEGTS</name>
<evidence type="ECO:0000259" key="2">
    <source>
        <dbReference type="PROSITE" id="PS50878"/>
    </source>
</evidence>
<sequence>MICGDFNLIYRDEDKNNRNVNRRMIGRFRRTINDLALKEVYLNGRRYMWSNEQSPPTLVHLDRVLCTADWEELHGECHLRCLASVVSDHSPLLLDCSPMPPAHRRFRFKDFWTRMDGFHDTVQAAWHSVSDADPFRRLMLRMQAIARGLTSWSAKAVGNVRLKLAISRELLLKFDTAQDYRALSPHEDWLRRQIKASYLGLASLERTIARQRSRLASLKDGDANKSFFHRQCTYRRQKNRIHSLVVDEQVVTDPCDMAAAAYAHFDGLLGSAPPRECALELEALISPVNLDDLEAPFDAEEIWNAIKLLPARKAPGPDGYTAEFLRACWPAVRQDFIAVFQQLYELRGRGFSCLNQALLTLLPKRADARGLGDYRPISLIHLVAKIFAKVLSLRLAPKLNDLVSTSQNAFIPRRSLHDNFVLVRQSARLLHQLGAPRVLLKLDLTRAFDSISWPFLFDVLRCYGFGTRFLGWLAILLSSASTKVIMNGEPGPPIWHRQGLRQGDPMSPQLFVLAVDTLGRLLRRATELRILQQLHPRRPIPSVSLYADDVVLFCHPTLGDTSAVRSILQLFGRASGLNVNFSKSSATLIRGDAEDAAPALNLLGCPMVEMSITYLGIPLTLWRPTAAQLQPVVDKAAGMLPCWKAHLMNKAGHLAFVKAILAAIPIHQLLVLAPPKKTLKALEKIQRGFLWAGRAKANGGNCHVNWQRVHLPIALGGLGVRDLARTGLALRTRWLWFSRTDQGRAWAGLDLQFSDDDRAFFFASTTMSVGNGAQAVSGRTDGLMGAPFARSRLTSTRASPSATVSSKPWRAASSPTDGRKISEASWGSRRLGSTYSYGTRS</sequence>
<proteinExistence type="predicted"/>
<evidence type="ECO:0000313" key="4">
    <source>
        <dbReference type="Proteomes" id="UP000015105"/>
    </source>
</evidence>